<reference evidence="5" key="1">
    <citation type="submission" date="2019-06" db="EMBL/GenBank/DDBJ databases">
        <authorList>
            <consortium name="Wellcome Sanger Institute Data Sharing"/>
        </authorList>
    </citation>
    <scope>NUCLEOTIDE SEQUENCE [LARGE SCALE GENOMIC DNA]</scope>
</reference>
<dbReference type="OMA" id="RNVVGYD"/>
<dbReference type="InterPro" id="IPR011333">
    <property type="entry name" value="SKP1/BTB/POZ_sf"/>
</dbReference>
<organism evidence="5 6">
    <name type="scientific">Salarias fasciatus</name>
    <name type="common">Jewelled blenny</name>
    <name type="synonym">Blennius fasciatus</name>
    <dbReference type="NCBI Taxonomy" id="181472"/>
    <lineage>
        <taxon>Eukaryota</taxon>
        <taxon>Metazoa</taxon>
        <taxon>Chordata</taxon>
        <taxon>Craniata</taxon>
        <taxon>Vertebrata</taxon>
        <taxon>Euteleostomi</taxon>
        <taxon>Actinopterygii</taxon>
        <taxon>Neopterygii</taxon>
        <taxon>Teleostei</taxon>
        <taxon>Neoteleostei</taxon>
        <taxon>Acanthomorphata</taxon>
        <taxon>Ovalentaria</taxon>
        <taxon>Blenniimorphae</taxon>
        <taxon>Blenniiformes</taxon>
        <taxon>Blennioidei</taxon>
        <taxon>Blenniidae</taxon>
        <taxon>Salariinae</taxon>
        <taxon>Salarias</taxon>
    </lineage>
</organism>
<dbReference type="Pfam" id="PF00651">
    <property type="entry name" value="BTB"/>
    <property type="match status" value="1"/>
</dbReference>
<feature type="region of interest" description="Disordered" evidence="3">
    <location>
        <begin position="598"/>
        <end position="622"/>
    </location>
</feature>
<protein>
    <submittedName>
        <fullName evidence="5">Kelch like family member 34</fullName>
    </submittedName>
</protein>
<evidence type="ECO:0000313" key="6">
    <source>
        <dbReference type="Proteomes" id="UP000472267"/>
    </source>
</evidence>
<dbReference type="PIRSF" id="PIRSF037037">
    <property type="entry name" value="Kelch-like_protein_gigaxonin"/>
    <property type="match status" value="1"/>
</dbReference>
<dbReference type="SUPFAM" id="SSF117281">
    <property type="entry name" value="Kelch motif"/>
    <property type="match status" value="1"/>
</dbReference>
<dbReference type="Pfam" id="PF07707">
    <property type="entry name" value="BACK"/>
    <property type="match status" value="1"/>
</dbReference>
<dbReference type="Gene3D" id="1.25.40.420">
    <property type="match status" value="1"/>
</dbReference>
<keyword evidence="6" id="KW-1185">Reference proteome</keyword>
<dbReference type="Ensembl" id="ENSSFAT00005020763.1">
    <property type="protein sequence ID" value="ENSSFAP00005019973.1"/>
    <property type="gene ID" value="ENSSFAG00005010407.1"/>
</dbReference>
<evidence type="ECO:0000256" key="3">
    <source>
        <dbReference type="SAM" id="MobiDB-lite"/>
    </source>
</evidence>
<dbReference type="Gene3D" id="3.30.710.10">
    <property type="entry name" value="Potassium Channel Kv1.1, Chain A"/>
    <property type="match status" value="1"/>
</dbReference>
<evidence type="ECO:0000256" key="2">
    <source>
        <dbReference type="ARBA" id="ARBA00022737"/>
    </source>
</evidence>
<feature type="compositionally biased region" description="Basic and acidic residues" evidence="3">
    <location>
        <begin position="598"/>
        <end position="609"/>
    </location>
</feature>
<proteinExistence type="predicted"/>
<dbReference type="InParanoid" id="A0A672GMF0"/>
<dbReference type="Pfam" id="PF24681">
    <property type="entry name" value="Kelch_KLHDC2_KLHL20_DRC7"/>
    <property type="match status" value="1"/>
</dbReference>
<dbReference type="SMART" id="SM00612">
    <property type="entry name" value="Kelch"/>
    <property type="match status" value="4"/>
</dbReference>
<dbReference type="PROSITE" id="PS50097">
    <property type="entry name" value="BTB"/>
    <property type="match status" value="1"/>
</dbReference>
<dbReference type="InterPro" id="IPR006652">
    <property type="entry name" value="Kelch_1"/>
</dbReference>
<dbReference type="SMART" id="SM00225">
    <property type="entry name" value="BTB"/>
    <property type="match status" value="1"/>
</dbReference>
<evidence type="ECO:0000256" key="1">
    <source>
        <dbReference type="ARBA" id="ARBA00022441"/>
    </source>
</evidence>
<dbReference type="AlphaFoldDB" id="A0A672GMF0"/>
<reference evidence="5" key="2">
    <citation type="submission" date="2025-08" db="UniProtKB">
        <authorList>
            <consortium name="Ensembl"/>
        </authorList>
    </citation>
    <scope>IDENTIFICATION</scope>
</reference>
<keyword evidence="1" id="KW-0880">Kelch repeat</keyword>
<dbReference type="InterPro" id="IPR000210">
    <property type="entry name" value="BTB/POZ_dom"/>
</dbReference>
<reference evidence="5" key="3">
    <citation type="submission" date="2025-09" db="UniProtKB">
        <authorList>
            <consortium name="Ensembl"/>
        </authorList>
    </citation>
    <scope>IDENTIFICATION</scope>
</reference>
<dbReference type="InterPro" id="IPR017096">
    <property type="entry name" value="BTB-kelch_protein"/>
</dbReference>
<gene>
    <name evidence="5" type="primary">klhl34</name>
</gene>
<accession>A0A672GMF0</accession>
<dbReference type="Proteomes" id="UP000472267">
    <property type="component" value="Chromosome 9"/>
</dbReference>
<name>A0A672GMF0_SALFA</name>
<evidence type="ECO:0000259" key="4">
    <source>
        <dbReference type="PROSITE" id="PS50097"/>
    </source>
</evidence>
<dbReference type="SMART" id="SM00875">
    <property type="entry name" value="BACK"/>
    <property type="match status" value="1"/>
</dbReference>
<feature type="compositionally biased region" description="Polar residues" evidence="3">
    <location>
        <begin position="610"/>
        <end position="622"/>
    </location>
</feature>
<dbReference type="PANTHER" id="PTHR45632">
    <property type="entry name" value="LD33804P"/>
    <property type="match status" value="1"/>
</dbReference>
<evidence type="ECO:0000313" key="5">
    <source>
        <dbReference type="Ensembl" id="ENSSFAP00005019973.1"/>
    </source>
</evidence>
<dbReference type="InterPro" id="IPR015915">
    <property type="entry name" value="Kelch-typ_b-propeller"/>
</dbReference>
<dbReference type="Gene3D" id="2.120.10.80">
    <property type="entry name" value="Kelch-type beta propeller"/>
    <property type="match status" value="2"/>
</dbReference>
<sequence length="622" mass="68840">ECTRREVVSARRGDVVSSCSSSLVLSFFPPSPAFNLLPFWMDSYSVLYSSSHRTGLLSGFQRLRSEKKMCDVVLEAGGESFPCHRALLASSSDYFWALFGDNTTERLAGSVSLPAITPQGLDAILDFLYSGWLSVSPLTLPDVLEAARYLQVETAVSICERFMTDGLTSENCCCYANLAEHHALSDTLDVANQTIASEMGILLDKHRDDLLGLNSQSLMAVFDADEVPGVKEVDLIKLALDWLDENGPLPLLKSNLLLSRLRFGLVDPSDLARLGQAHRAMATPLIRSQVTRALEYHRLGSAQPIRQSRQTTLRSSPNRVLVVGGGASADWPEQQVLTFDPRSRKFSCLSSILPLRLKSPCVCSVGGFLFVIGGEEVKEGDEDGKKSVAVTTSNQVWRYDPRFDSWEKVESMQERRAQFTCCVVDDVIYAIGGQHTQPDTNTHTSLASVEFYDMAFGAWRRGATMPRPLHGHAAATLDNNIYVSGGLPGSQGIIQANDPQESKLWEKRASMSIARFSHRLAAAHGFLYALLGMYEPFCDIEQYDPQSDHWTRLRPLLTGSFNYGMVSMASGNLLVFGGRRWSDGQEVIVRSTLEYDTKKDPPNVKRTESRQLQVSLTNQKSP</sequence>
<dbReference type="InterPro" id="IPR011705">
    <property type="entry name" value="BACK"/>
</dbReference>
<keyword evidence="2" id="KW-0677">Repeat</keyword>
<dbReference type="SUPFAM" id="SSF54695">
    <property type="entry name" value="POZ domain"/>
    <property type="match status" value="1"/>
</dbReference>
<feature type="domain" description="BTB" evidence="4">
    <location>
        <begin position="70"/>
        <end position="137"/>
    </location>
</feature>
<dbReference type="PANTHER" id="PTHR45632:SF8">
    <property type="entry name" value="KELCH-LIKE PROTEIN 34"/>
    <property type="match status" value="1"/>
</dbReference>